<evidence type="ECO:0000313" key="2">
    <source>
        <dbReference type="Proteomes" id="UP000281084"/>
    </source>
</evidence>
<evidence type="ECO:0000313" key="1">
    <source>
        <dbReference type="EMBL" id="RKG55162.1"/>
    </source>
</evidence>
<dbReference type="AlphaFoldDB" id="A0A3A8G7V1"/>
<organism evidence="1 2">
    <name type="scientific">Acinetobacter cumulans</name>
    <dbReference type="NCBI Taxonomy" id="2136182"/>
    <lineage>
        <taxon>Bacteria</taxon>
        <taxon>Pseudomonadati</taxon>
        <taxon>Pseudomonadota</taxon>
        <taxon>Gammaproteobacteria</taxon>
        <taxon>Moraxellales</taxon>
        <taxon>Moraxellaceae</taxon>
        <taxon>Acinetobacter</taxon>
    </lineage>
</organism>
<dbReference type="Gene3D" id="3.60.40.10">
    <property type="entry name" value="PPM-type phosphatase domain"/>
    <property type="match status" value="1"/>
</dbReference>
<dbReference type="InterPro" id="IPR036457">
    <property type="entry name" value="PPM-type-like_dom_sf"/>
</dbReference>
<protein>
    <submittedName>
        <fullName evidence="1">Serine/threonine protein phosphatase</fullName>
    </submittedName>
</protein>
<sequence>MNDLNFELQGFSLKFKSPQQQDAMLIAHKVLQHDRILSKRRIYPIHEAWCTALADGVSQSPQAQLASKKILQLVDQNQSMQVPFNFALLQQQFCQYFSQLPEHHGTSTTLITLTHSQSQFIEIQHLGNSRAYLYSLAQATPQWRQLTRDHSFIEELLAPTDMQNRVCYASCYDMLTQYFCADDSHEVCISPLQEQFLTENEALVICTDGIYQSLACSDWPLLQPDLSLANWLLQLKEKLEQHKPYDNASIVIVRLTSSKVHPQ</sequence>
<proteinExistence type="predicted"/>
<dbReference type="EMBL" id="RAXZ01000002">
    <property type="protein sequence ID" value="RKG55162.1"/>
    <property type="molecule type" value="Genomic_DNA"/>
</dbReference>
<dbReference type="SUPFAM" id="SSF81606">
    <property type="entry name" value="PP2C-like"/>
    <property type="match status" value="1"/>
</dbReference>
<dbReference type="Proteomes" id="UP000281084">
    <property type="component" value="Unassembled WGS sequence"/>
</dbReference>
<comment type="caution">
    <text evidence="1">The sequence shown here is derived from an EMBL/GenBank/DDBJ whole genome shotgun (WGS) entry which is preliminary data.</text>
</comment>
<name>A0A3A8G7V1_9GAMM</name>
<dbReference type="RefSeq" id="WP_120366704.1">
    <property type="nucleotide sequence ID" value="NZ_RAXZ01000002.1"/>
</dbReference>
<accession>A0A3A8G7V1</accession>
<reference evidence="1 2" key="1">
    <citation type="submission" date="2018-09" db="EMBL/GenBank/DDBJ databases">
        <title>The draft genome of Acinetobacter spp. strains.</title>
        <authorList>
            <person name="Qin J."/>
            <person name="Feng Y."/>
            <person name="Zong Z."/>
        </authorList>
    </citation>
    <scope>NUCLEOTIDE SEQUENCE [LARGE SCALE GENOMIC DNA]</scope>
    <source>
        <strain evidence="1 2">WCHAc060002</strain>
    </source>
</reference>
<gene>
    <name evidence="1" type="ORF">D7V64_02255</name>
</gene>